<gene>
    <name evidence="13" type="ORF">F7Q92_02225</name>
</gene>
<feature type="compositionally biased region" description="Basic and acidic residues" evidence="10">
    <location>
        <begin position="603"/>
        <end position="641"/>
    </location>
</feature>
<evidence type="ECO:0000256" key="11">
    <source>
        <dbReference type="SAM" id="SignalP"/>
    </source>
</evidence>
<evidence type="ECO:0000256" key="5">
    <source>
        <dbReference type="ARBA" id="ARBA00022801"/>
    </source>
</evidence>
<keyword evidence="4 7" id="KW-0645">Protease</keyword>
<dbReference type="PIRSF" id="PIRSF036421">
    <property type="entry name" value="Tricorn_protease"/>
    <property type="match status" value="1"/>
</dbReference>
<comment type="caution">
    <text evidence="13">The sequence shown here is derived from an EMBL/GenBank/DDBJ whole genome shotgun (WGS) entry which is preliminary data.</text>
</comment>
<reference evidence="13 14" key="1">
    <citation type="submission" date="2019-09" db="EMBL/GenBank/DDBJ databases">
        <title>Draft genome sequences of 48 bacterial type strains from the CCUG.</title>
        <authorList>
            <person name="Tunovic T."/>
            <person name="Pineiro-Iglesias B."/>
            <person name="Unosson C."/>
            <person name="Inganas E."/>
            <person name="Ohlen M."/>
            <person name="Cardew S."/>
            <person name="Jensie-Markopoulos S."/>
            <person name="Salva-Serra F."/>
            <person name="Jaen-Luchoro D."/>
            <person name="Karlsson R."/>
            <person name="Svensson-Stadler L."/>
            <person name="Chun J."/>
            <person name="Moore E."/>
        </authorList>
    </citation>
    <scope>NUCLEOTIDE SEQUENCE [LARGE SCALE GENOMIC DNA]</scope>
    <source>
        <strain evidence="13 14">CCUG 30977</strain>
    </source>
</reference>
<sequence length="1145" mass="125594">MGFKHRLPAHRRSSPLAQAAALTLALASLTTWAATNPAPTSPPPTAALPSLGPVTAPLWMRAPAISPDGRSIAFAFQGNLFTVPTAGGTAHLLVANGQYSSHPVWSPDGRSIAFSSKLYGNDDVFLVSAEGGPARRLTTHSANETPVGFTPDGKSVLFSATRMDAKDNLMFPSGGASELYEVSVEGGRRPVQLLSTPALAAQMNRAGTEMLYEDWKGYENLWRKHHISPVAHDIWLYDVKTGQHHKLTNFGGEDRDPVWSPDEQAVYFLSERSGSFNVWKMPLNQPDAAVQVTHFSRNPVRFLSIAQDGTLAFGYDGELYRLAAGAAQPQKVAVQIAADTLARGSILKRYSDNATEIAPSPDGEEVAFVVRGEVFVTSTEFGDTKRITDTPTQERSVSFSPDGRRLVFAGERDGAWNLYEASLPGKKKDAPNFYSAAQVKIRTLLKNGKDNFQPRYSPDGKEVAYLENRTTIKVLNLASGQTRTVLPGDQTYSYADGDQWFDWSPDGQHLLVQFVDRNRWGAEVGLVDAQGKGPLVNLTKSGYDDFLPQWSRNGQVMTWQTDRTGMHGASGSNERDVYAMFFTREAWDRFQLDKSEFAALKKKEEEDKKDKAKHDGKDKADAKASDKEGKDDAKAKDEDAVKLPPPVKLELGKVEDRIARLTPNAGEIRASALSNDGEALYYLVETADSVDLWVNRPRADDNKKVASFPAPKGGRGESQAMDLQLDAKGDMGFVLVGGRIQKFKVPKEDGPIKAEPMAFSAEMNLDGAAERAYMFDHVWRQTQAKLYTADMGGVDWAYYRQVYERQLPFVSNDEDFAELLSEMLGELNVSHTGSGYTGHPANADATAQLGAFYDSAYTGAGLKVAEVIEGSPLEAGDGPRVAAGMVIEKIDGVAIAPGAEVDSLLNQKAGKRVLLSVFDPAKGQRFEQVVKPIGTGAQNELLYQRWVKRERALVDKLSGGRIGYVHVRGMDDKSYRHTYSELLGRDSGKEAVIVDTRFNGGGNLHDELATLLSGKRYLQFVPRGQELGWEPTGKWTKPSLVLISESNYSDAHLFPWTYHHLGIGKLVGMPVAGTGTAVWWETLQDPNLYFGIPEVGFRDAKGEYMEKALIQPDVQVANDPARLVRGEDQQLEAGVQELLKGLPKH</sequence>
<dbReference type="EC" id="3.4.21.-" evidence="7"/>
<dbReference type="SMART" id="SM00245">
    <property type="entry name" value="TSPc"/>
    <property type="match status" value="1"/>
</dbReference>
<evidence type="ECO:0000256" key="6">
    <source>
        <dbReference type="ARBA" id="ARBA00022825"/>
    </source>
</evidence>
<evidence type="ECO:0000256" key="3">
    <source>
        <dbReference type="ARBA" id="ARBA00022490"/>
    </source>
</evidence>
<dbReference type="RefSeq" id="WP_151122307.1">
    <property type="nucleotide sequence ID" value="NZ_CP088081.1"/>
</dbReference>
<dbReference type="InterPro" id="IPR028204">
    <property type="entry name" value="Tricorn_C1"/>
</dbReference>
<name>A0A643FGJ0_IDEDE</name>
<dbReference type="InterPro" id="IPR011042">
    <property type="entry name" value="6-blade_b-propeller_TolB-like"/>
</dbReference>
<feature type="site" description="Transition state stabilizer; via amide nitrogen" evidence="9">
    <location>
        <position position="1050"/>
    </location>
</feature>
<dbReference type="Pfam" id="PF26549">
    <property type="entry name" value="Tricorn_N"/>
    <property type="match status" value="1"/>
</dbReference>
<dbReference type="Pfam" id="PF07676">
    <property type="entry name" value="PD40"/>
    <property type="match status" value="2"/>
</dbReference>
<dbReference type="InterPro" id="IPR012393">
    <property type="entry name" value="Tricorn_protease"/>
</dbReference>
<feature type="chain" id="PRO_5024835400" description="Tricorn protease homolog" evidence="11">
    <location>
        <begin position="34"/>
        <end position="1145"/>
    </location>
</feature>
<keyword evidence="14" id="KW-1185">Reference proteome</keyword>
<dbReference type="AlphaFoldDB" id="A0A643FGJ0"/>
<dbReference type="SUPFAM" id="SSF82171">
    <property type="entry name" value="DPP6 N-terminal domain-like"/>
    <property type="match status" value="2"/>
</dbReference>
<accession>A0A643FGJ0</accession>
<comment type="similarity">
    <text evidence="2 7">Belongs to the peptidase S41B family.</text>
</comment>
<evidence type="ECO:0000256" key="10">
    <source>
        <dbReference type="SAM" id="MobiDB-lite"/>
    </source>
</evidence>
<feature type="domain" description="Tail specific protease" evidence="12">
    <location>
        <begin position="922"/>
        <end position="1117"/>
    </location>
</feature>
<comment type="subcellular location">
    <subcellularLocation>
        <location evidence="1 7">Cytoplasm</location>
    </subcellularLocation>
</comment>
<dbReference type="SUPFAM" id="SSF52096">
    <property type="entry name" value="ClpP/crotonase"/>
    <property type="match status" value="1"/>
</dbReference>
<organism evidence="13 14">
    <name type="scientific">Ideonella dechloratans</name>
    <dbReference type="NCBI Taxonomy" id="36863"/>
    <lineage>
        <taxon>Bacteria</taxon>
        <taxon>Pseudomonadati</taxon>
        <taxon>Pseudomonadota</taxon>
        <taxon>Betaproteobacteria</taxon>
        <taxon>Burkholderiales</taxon>
        <taxon>Sphaerotilaceae</taxon>
        <taxon>Ideonella</taxon>
    </lineage>
</organism>
<dbReference type="GO" id="GO:0005737">
    <property type="term" value="C:cytoplasm"/>
    <property type="evidence" value="ECO:0007669"/>
    <property type="project" value="UniProtKB-SubCell"/>
</dbReference>
<evidence type="ECO:0000256" key="1">
    <source>
        <dbReference type="ARBA" id="ARBA00004496"/>
    </source>
</evidence>
<feature type="region of interest" description="Disordered" evidence="10">
    <location>
        <begin position="603"/>
        <end position="643"/>
    </location>
</feature>
<dbReference type="InterPro" id="IPR005151">
    <property type="entry name" value="Tail-specific_protease"/>
</dbReference>
<keyword evidence="3 7" id="KW-0963">Cytoplasm</keyword>
<dbReference type="InterPro" id="IPR036034">
    <property type="entry name" value="PDZ_sf"/>
</dbReference>
<dbReference type="GO" id="GO:0006508">
    <property type="term" value="P:proteolysis"/>
    <property type="evidence" value="ECO:0007669"/>
    <property type="project" value="UniProtKB-UniRule"/>
</dbReference>
<dbReference type="CDD" id="cd07562">
    <property type="entry name" value="Peptidase_S41_TRI"/>
    <property type="match status" value="1"/>
</dbReference>
<dbReference type="GO" id="GO:0008236">
    <property type="term" value="F:serine-type peptidase activity"/>
    <property type="evidence" value="ECO:0007669"/>
    <property type="project" value="UniProtKB-UniRule"/>
</dbReference>
<dbReference type="Gene3D" id="2.120.10.60">
    <property type="entry name" value="Tricorn protease N-terminal domain"/>
    <property type="match status" value="1"/>
</dbReference>
<dbReference type="Pfam" id="PF14684">
    <property type="entry name" value="Tricorn_C1"/>
    <property type="match status" value="1"/>
</dbReference>
<dbReference type="Pfam" id="PF03572">
    <property type="entry name" value="Peptidase_S41"/>
    <property type="match status" value="1"/>
</dbReference>
<feature type="active site" description="Charge relay system" evidence="8">
    <location>
        <position position="1106"/>
    </location>
</feature>
<feature type="signal peptide" evidence="11">
    <location>
        <begin position="1"/>
        <end position="33"/>
    </location>
</feature>
<protein>
    <recommendedName>
        <fullName evidence="7">Tricorn protease homolog</fullName>
        <ecNumber evidence="7">3.4.21.-</ecNumber>
    </recommendedName>
</protein>
<evidence type="ECO:0000256" key="7">
    <source>
        <dbReference type="PIRNR" id="PIRNR036421"/>
    </source>
</evidence>
<evidence type="ECO:0000256" key="4">
    <source>
        <dbReference type="ARBA" id="ARBA00022670"/>
    </source>
</evidence>
<evidence type="ECO:0000256" key="9">
    <source>
        <dbReference type="PIRSR" id="PIRSR036421-3"/>
    </source>
</evidence>
<proteinExistence type="inferred from homology"/>
<feature type="active site" description="Charge relay system" evidence="8">
    <location>
        <position position="831"/>
    </location>
</feature>
<evidence type="ECO:0000259" key="12">
    <source>
        <dbReference type="SMART" id="SM00245"/>
    </source>
</evidence>
<dbReference type="OrthoDB" id="9758793at2"/>
<evidence type="ECO:0000313" key="14">
    <source>
        <dbReference type="Proteomes" id="UP000430120"/>
    </source>
</evidence>
<keyword evidence="6 7" id="KW-0720">Serine protease</keyword>
<dbReference type="InterPro" id="IPR029045">
    <property type="entry name" value="ClpP/crotonase-like_dom_sf"/>
</dbReference>
<dbReference type="PANTHER" id="PTHR43253">
    <property type="entry name" value="TRICORN PROTEASE HOMOLOG 2-RELATED"/>
    <property type="match status" value="1"/>
</dbReference>
<keyword evidence="5 7" id="KW-0378">Hydrolase</keyword>
<dbReference type="InterPro" id="IPR011659">
    <property type="entry name" value="WD40"/>
</dbReference>
<comment type="function">
    <text evidence="7">Degrades oligopeptides.</text>
</comment>
<feature type="active site" description="Nucleophile" evidence="8">
    <location>
        <position position="1049"/>
    </location>
</feature>
<dbReference type="Gene3D" id="3.90.226.10">
    <property type="entry name" value="2-enoyl-CoA Hydratase, Chain A, domain 1"/>
    <property type="match status" value="1"/>
</dbReference>
<dbReference type="Gene3D" id="2.120.10.30">
    <property type="entry name" value="TolB, C-terminal domain"/>
    <property type="match status" value="1"/>
</dbReference>
<evidence type="ECO:0000256" key="8">
    <source>
        <dbReference type="PIRSR" id="PIRSR036421-1"/>
    </source>
</evidence>
<evidence type="ECO:0000313" key="13">
    <source>
        <dbReference type="EMBL" id="KAB0584992.1"/>
    </source>
</evidence>
<keyword evidence="11" id="KW-0732">Signal</keyword>
<dbReference type="EMBL" id="VZPB01000003">
    <property type="protein sequence ID" value="KAB0584992.1"/>
    <property type="molecule type" value="Genomic_DNA"/>
</dbReference>
<dbReference type="Gene3D" id="3.30.750.44">
    <property type="match status" value="1"/>
</dbReference>
<evidence type="ECO:0000256" key="2">
    <source>
        <dbReference type="ARBA" id="ARBA00008524"/>
    </source>
</evidence>
<dbReference type="Proteomes" id="UP000430120">
    <property type="component" value="Unassembled WGS sequence"/>
</dbReference>
<dbReference type="SUPFAM" id="SSF50156">
    <property type="entry name" value="PDZ domain-like"/>
    <property type="match status" value="1"/>
</dbReference>
<dbReference type="PANTHER" id="PTHR43253:SF1">
    <property type="entry name" value="TRICORN PROTEASE HOMOLOG 2-RELATED"/>
    <property type="match status" value="1"/>
</dbReference>